<evidence type="ECO:0000256" key="1">
    <source>
        <dbReference type="ARBA" id="ARBA00001957"/>
    </source>
</evidence>
<dbReference type="InterPro" id="IPR045851">
    <property type="entry name" value="AMP-bd_C_sf"/>
</dbReference>
<dbReference type="Gene3D" id="3.30.300.30">
    <property type="match status" value="1"/>
</dbReference>
<keyword evidence="3" id="KW-0597">Phosphoprotein</keyword>
<feature type="region of interest" description="Disordered" evidence="6">
    <location>
        <begin position="678"/>
        <end position="704"/>
    </location>
</feature>
<proteinExistence type="predicted"/>
<dbReference type="InterPro" id="IPR010060">
    <property type="entry name" value="NRPS_synth"/>
</dbReference>
<evidence type="ECO:0000256" key="3">
    <source>
        <dbReference type="ARBA" id="ARBA00022553"/>
    </source>
</evidence>
<keyword evidence="4" id="KW-0677">Repeat</keyword>
<dbReference type="InterPro" id="IPR023213">
    <property type="entry name" value="CAT-like_dom_sf"/>
</dbReference>
<keyword evidence="5" id="KW-0045">Antibiotic biosynthesis</keyword>
<dbReference type="NCBIfam" id="TIGR01733">
    <property type="entry name" value="AA-adenyl-dom"/>
    <property type="match status" value="1"/>
</dbReference>
<comment type="caution">
    <text evidence="8">The sequence shown here is derived from an EMBL/GenBank/DDBJ whole genome shotgun (WGS) entry which is preliminary data.</text>
</comment>
<dbReference type="PROSITE" id="PS50075">
    <property type="entry name" value="CARRIER"/>
    <property type="match status" value="1"/>
</dbReference>
<dbReference type="Pfam" id="PF00501">
    <property type="entry name" value="AMP-binding"/>
    <property type="match status" value="1"/>
</dbReference>
<reference evidence="8 9" key="1">
    <citation type="submission" date="2024-11" db="EMBL/GenBank/DDBJ databases">
        <title>The Natural Products Discovery Center: Release of the First 8490 Sequenced Strains for Exploring Actinobacteria Biosynthetic Diversity.</title>
        <authorList>
            <person name="Kalkreuter E."/>
            <person name="Kautsar S.A."/>
            <person name="Yang D."/>
            <person name="Bader C.D."/>
            <person name="Teijaro C.N."/>
            <person name="Fluegel L."/>
            <person name="Davis C.M."/>
            <person name="Simpson J.R."/>
            <person name="Lauterbach L."/>
            <person name="Steele A.D."/>
            <person name="Gui C."/>
            <person name="Meng S."/>
            <person name="Li G."/>
            <person name="Viehrig K."/>
            <person name="Ye F."/>
            <person name="Su P."/>
            <person name="Kiefer A.F."/>
            <person name="Nichols A."/>
            <person name="Cepeda A.J."/>
            <person name="Yan W."/>
            <person name="Fan B."/>
            <person name="Jiang Y."/>
            <person name="Adhikari A."/>
            <person name="Zheng C.-J."/>
            <person name="Schuster L."/>
            <person name="Cowan T.M."/>
            <person name="Smanski M.J."/>
            <person name="Chevrette M.G."/>
            <person name="De Carvalho L.P.S."/>
            <person name="Shen B."/>
        </authorList>
    </citation>
    <scope>NUCLEOTIDE SEQUENCE [LARGE SCALE GENOMIC DNA]</scope>
    <source>
        <strain evidence="8 9">NPDC020863</strain>
    </source>
</reference>
<dbReference type="PROSITE" id="PS00455">
    <property type="entry name" value="AMP_BINDING"/>
    <property type="match status" value="1"/>
</dbReference>
<dbReference type="PANTHER" id="PTHR45527">
    <property type="entry name" value="NONRIBOSOMAL PEPTIDE SYNTHETASE"/>
    <property type="match status" value="1"/>
</dbReference>
<dbReference type="SUPFAM" id="SSF47336">
    <property type="entry name" value="ACP-like"/>
    <property type="match status" value="1"/>
</dbReference>
<dbReference type="NCBIfam" id="TIGR01720">
    <property type="entry name" value="NRPS-para261"/>
    <property type="match status" value="1"/>
</dbReference>
<evidence type="ECO:0000256" key="5">
    <source>
        <dbReference type="ARBA" id="ARBA00023194"/>
    </source>
</evidence>
<dbReference type="Gene3D" id="3.30.559.10">
    <property type="entry name" value="Chloramphenicol acetyltransferase-like domain"/>
    <property type="match status" value="2"/>
</dbReference>
<dbReference type="Pfam" id="PF00550">
    <property type="entry name" value="PP-binding"/>
    <property type="match status" value="1"/>
</dbReference>
<dbReference type="PROSITE" id="PS00012">
    <property type="entry name" value="PHOSPHOPANTETHEINE"/>
    <property type="match status" value="1"/>
</dbReference>
<dbReference type="InterPro" id="IPR006162">
    <property type="entry name" value="Ppantetheine_attach_site"/>
</dbReference>
<dbReference type="Gene3D" id="1.10.1200.10">
    <property type="entry name" value="ACP-like"/>
    <property type="match status" value="1"/>
</dbReference>
<dbReference type="InterPro" id="IPR020845">
    <property type="entry name" value="AMP-binding_CS"/>
</dbReference>
<dbReference type="InterPro" id="IPR020806">
    <property type="entry name" value="PKS_PP-bd"/>
</dbReference>
<protein>
    <submittedName>
        <fullName evidence="8">Amino acid adenylation domain-containing protein</fullName>
    </submittedName>
</protein>
<comment type="cofactor">
    <cofactor evidence="1">
        <name>pantetheine 4'-phosphate</name>
        <dbReference type="ChEBI" id="CHEBI:47942"/>
    </cofactor>
</comment>
<dbReference type="CDD" id="cd12117">
    <property type="entry name" value="A_NRPS_Srf_like"/>
    <property type="match status" value="1"/>
</dbReference>
<dbReference type="Gene3D" id="3.30.559.30">
    <property type="entry name" value="Nonribosomal peptide synthetase, condensation domain"/>
    <property type="match status" value="2"/>
</dbReference>
<keyword evidence="9" id="KW-1185">Reference proteome</keyword>
<dbReference type="Gene3D" id="2.30.38.10">
    <property type="entry name" value="Luciferase, Domain 3"/>
    <property type="match status" value="1"/>
</dbReference>
<evidence type="ECO:0000256" key="6">
    <source>
        <dbReference type="SAM" id="MobiDB-lite"/>
    </source>
</evidence>
<evidence type="ECO:0000313" key="8">
    <source>
        <dbReference type="EMBL" id="MFK4273219.1"/>
    </source>
</evidence>
<evidence type="ECO:0000313" key="9">
    <source>
        <dbReference type="Proteomes" id="UP001620295"/>
    </source>
</evidence>
<dbReference type="Gene3D" id="3.40.50.980">
    <property type="match status" value="2"/>
</dbReference>
<accession>A0ABW8M7K6</accession>
<dbReference type="InterPro" id="IPR000873">
    <property type="entry name" value="AMP-dep_synth/lig_dom"/>
</dbReference>
<name>A0ABW8M7K6_9ACTN</name>
<dbReference type="InterPro" id="IPR036736">
    <property type="entry name" value="ACP-like_sf"/>
</dbReference>
<dbReference type="RefSeq" id="WP_404749216.1">
    <property type="nucleotide sequence ID" value="NZ_JBJDQH010000060.1"/>
</dbReference>
<dbReference type="SMART" id="SM00823">
    <property type="entry name" value="PKS_PP"/>
    <property type="match status" value="1"/>
</dbReference>
<sequence>MTFGATTAGRPPHIPHIENMVGLFINTLPVRVQLNNTQTLAQTATQLQDQQTRLMPHQHLGLSQVQRLAGHDELFDTVVIFENYPLNVSDAPDPDKNGLTFVKERGRSGTHYPLSLIVMPGQELVFRLEYQGDLFEREWVEALANRLVRVLEAMATDLDVPVGQVDVLGEAERQQVLYGWNDTARRMPDAVLPELFEAQVERAPDAVAVVFQGQELTYGELNVRANRLARYLMGLGVGPGDAVAVWMERSADLIAVLLAVLKTGGYYVPLHEGYPVERLRSVMRDCGADVLLTDRPEQAAGFAANARVVEVTDALLTAAGADESNVVVGGRHPLQLAYVMYTSGSTGEPKGVAVPHRSVVELALDRAWAGGADSVHERVLMHAPHAFDASDYEIWVPLLSGGRIVVAPNEQIDTQALRELVAGGRVSAVHVTAGLFRVIAEEDPGCFGQVQEVLTGGDVVSPTAVQRVLQACPHVRVRSLYGPTEITLCATQHLMTPATPPGTSVPIGRPMDNTRAYVLDNALRPVPPGVAGELYIAGTGLAHGYINQPATTAERFIPDPFGPPGTRMYRTGDLARWNTNGTLEHLGRTDTQIKIRGFRIEPGEIEATLTTHDAVAQAAVLVREDQPGDKRLVGYVVPTDAQAGVDTAQVLHTVRDRLPDYMVPTTLITLEHLPLTPNGKLDRNALPAPDYTPSATGRAPRTPREQTLRTLFADVLATPNVSIDDSFFDLGGDSIVSIQLVARARAAGLVFTPRDVFERKTVEALARVATDIGATAPCGDADQALGTVVPTPIMHQLRERGGPVERFSQGVLLQVPERLGLDNLIVAVQSVLDHHDALRAGLVEREGEAWELEIPAAGAVRAAECVQRVDVSGLADDALSKVIAAEAESARERLSPRSGAMVQAVWFDSGPETAGRLLIVVHHLVVDGVSWRILLPDLQAAWEAATAQTTPTLQPVGTSFRQWATDLAEYAQDPERERELPLWQDILQSPEPHIGTRPLDPARDTLDTAQRLTVTLAPDQTEPLLTQVPTLFHAGINDVLLTALTLAVLRWRAERGRRGGDGGVLVDLESHGRHESITAAELSRTVGWFTSQYPVRLDPGSFDEAQAWGGGDDLGRVLKRIKEQLRAIPHDGMGYGLLRYLNPATSHSLAGLPDPQIGFNYLGRLPIGQAAHWAPAAESTAAGSGADPRMALSHTLAIGSLTQDTPQGPTLTTTFTWPDAVLTREEIQQLADGYHQALNALTRHATRPDAGGRTPSDLPLLGINQADIDRLEKVWRKKK</sequence>
<organism evidence="8 9">
    <name type="scientific">Streptomyces milbemycinicus</name>
    <dbReference type="NCBI Taxonomy" id="476552"/>
    <lineage>
        <taxon>Bacteria</taxon>
        <taxon>Bacillati</taxon>
        <taxon>Actinomycetota</taxon>
        <taxon>Actinomycetes</taxon>
        <taxon>Kitasatosporales</taxon>
        <taxon>Streptomycetaceae</taxon>
        <taxon>Streptomyces</taxon>
    </lineage>
</organism>
<gene>
    <name evidence="8" type="ORF">ACI2L5_51505</name>
</gene>
<dbReference type="EMBL" id="JBJDQH010000060">
    <property type="protein sequence ID" value="MFK4273219.1"/>
    <property type="molecule type" value="Genomic_DNA"/>
</dbReference>
<dbReference type="Pfam" id="PF13193">
    <property type="entry name" value="AMP-binding_C"/>
    <property type="match status" value="1"/>
</dbReference>
<keyword evidence="2" id="KW-0596">Phosphopantetheine</keyword>
<dbReference type="SUPFAM" id="SSF56801">
    <property type="entry name" value="Acetyl-CoA synthetase-like"/>
    <property type="match status" value="1"/>
</dbReference>
<dbReference type="InterPro" id="IPR001242">
    <property type="entry name" value="Condensation_dom"/>
</dbReference>
<dbReference type="Pfam" id="PF00668">
    <property type="entry name" value="Condensation"/>
    <property type="match status" value="2"/>
</dbReference>
<dbReference type="Proteomes" id="UP001620295">
    <property type="component" value="Unassembled WGS sequence"/>
</dbReference>
<dbReference type="InterPro" id="IPR009081">
    <property type="entry name" value="PP-bd_ACP"/>
</dbReference>
<dbReference type="InterPro" id="IPR025110">
    <property type="entry name" value="AMP-bd_C"/>
</dbReference>
<dbReference type="SUPFAM" id="SSF52777">
    <property type="entry name" value="CoA-dependent acyltransferases"/>
    <property type="match status" value="3"/>
</dbReference>
<evidence type="ECO:0000259" key="7">
    <source>
        <dbReference type="PROSITE" id="PS50075"/>
    </source>
</evidence>
<evidence type="ECO:0000256" key="4">
    <source>
        <dbReference type="ARBA" id="ARBA00022737"/>
    </source>
</evidence>
<dbReference type="InterPro" id="IPR010071">
    <property type="entry name" value="AA_adenyl_dom"/>
</dbReference>
<evidence type="ECO:0000256" key="2">
    <source>
        <dbReference type="ARBA" id="ARBA00022450"/>
    </source>
</evidence>
<feature type="domain" description="Carrier" evidence="7">
    <location>
        <begin position="699"/>
        <end position="773"/>
    </location>
</feature>
<dbReference type="PANTHER" id="PTHR45527:SF1">
    <property type="entry name" value="FATTY ACID SYNTHASE"/>
    <property type="match status" value="1"/>
</dbReference>